<sequence>MINPFSRWIEALPMTDPSAETVAKDMISTWQRKSWVYSLPFVLPGIRTSLNGDEGYSSFELIYGSSLCLNAEFVTKISKVKHSEFVKELQRTIRHAKPSDTTTHGNKTIFVSKQHSYCSPLFTYKNATLQPVHPCNLFILVLTL</sequence>
<accession>A0A8X6FZ75</accession>
<dbReference type="PANTHER" id="PTHR38681">
    <property type="entry name" value="RETROVIRUS-RELATED POL POLYPROTEIN FROM TRANSPOSON 412-LIKE PROTEIN-RELATED"/>
    <property type="match status" value="1"/>
</dbReference>
<evidence type="ECO:0000313" key="2">
    <source>
        <dbReference type="Proteomes" id="UP000887116"/>
    </source>
</evidence>
<dbReference type="AlphaFoldDB" id="A0A8X6FZ75"/>
<dbReference type="EMBL" id="BMAO01023744">
    <property type="protein sequence ID" value="GFQ90689.1"/>
    <property type="molecule type" value="Genomic_DNA"/>
</dbReference>
<name>A0A8X6FZ75_TRICU</name>
<gene>
    <name evidence="1" type="ORF">TNCT_623911</name>
</gene>
<keyword evidence="2" id="KW-1185">Reference proteome</keyword>
<dbReference type="OrthoDB" id="422540at2759"/>
<dbReference type="Proteomes" id="UP000887116">
    <property type="component" value="Unassembled WGS sequence"/>
</dbReference>
<proteinExistence type="predicted"/>
<organism evidence="1 2">
    <name type="scientific">Trichonephila clavata</name>
    <name type="common">Joro spider</name>
    <name type="synonym">Nephila clavata</name>
    <dbReference type="NCBI Taxonomy" id="2740835"/>
    <lineage>
        <taxon>Eukaryota</taxon>
        <taxon>Metazoa</taxon>
        <taxon>Ecdysozoa</taxon>
        <taxon>Arthropoda</taxon>
        <taxon>Chelicerata</taxon>
        <taxon>Arachnida</taxon>
        <taxon>Araneae</taxon>
        <taxon>Araneomorphae</taxon>
        <taxon>Entelegynae</taxon>
        <taxon>Araneoidea</taxon>
        <taxon>Nephilidae</taxon>
        <taxon>Trichonephila</taxon>
    </lineage>
</organism>
<protein>
    <submittedName>
        <fullName evidence="1">Uncharacterized protein</fullName>
    </submittedName>
</protein>
<comment type="caution">
    <text evidence="1">The sequence shown here is derived from an EMBL/GenBank/DDBJ whole genome shotgun (WGS) entry which is preliminary data.</text>
</comment>
<dbReference type="PANTHER" id="PTHR38681:SF1">
    <property type="entry name" value="RETROVIRUS-RELATED POL POLYPROTEIN FROM TRANSPOSON 412-LIKE PROTEIN"/>
    <property type="match status" value="1"/>
</dbReference>
<reference evidence="1" key="1">
    <citation type="submission" date="2020-07" db="EMBL/GenBank/DDBJ databases">
        <title>Multicomponent nature underlies the extraordinary mechanical properties of spider dragline silk.</title>
        <authorList>
            <person name="Kono N."/>
            <person name="Nakamura H."/>
            <person name="Mori M."/>
            <person name="Yoshida Y."/>
            <person name="Ohtoshi R."/>
            <person name="Malay A.D."/>
            <person name="Moran D.A.P."/>
            <person name="Tomita M."/>
            <person name="Numata K."/>
            <person name="Arakawa K."/>
        </authorList>
    </citation>
    <scope>NUCLEOTIDE SEQUENCE</scope>
</reference>
<evidence type="ECO:0000313" key="1">
    <source>
        <dbReference type="EMBL" id="GFQ90689.1"/>
    </source>
</evidence>